<comment type="subunit">
    <text evidence="8">Homodimer.</text>
</comment>
<name>A0A1V4IZ19_9CLOT</name>
<keyword evidence="5 8" id="KW-0457">Lysine biosynthesis</keyword>
<feature type="binding site" evidence="8">
    <location>
        <begin position="78"/>
        <end position="79"/>
    </location>
    <ligand>
        <name>substrate</name>
    </ligand>
</feature>
<dbReference type="UniPathway" id="UPA00034">
    <property type="reaction ID" value="UER00025"/>
</dbReference>
<organism evidence="10 11">
    <name type="scientific">Clostridium oryzae</name>
    <dbReference type="NCBI Taxonomy" id="1450648"/>
    <lineage>
        <taxon>Bacteria</taxon>
        <taxon>Bacillati</taxon>
        <taxon>Bacillota</taxon>
        <taxon>Clostridia</taxon>
        <taxon>Eubacteriales</taxon>
        <taxon>Clostridiaceae</taxon>
        <taxon>Clostridium</taxon>
    </lineage>
</organism>
<proteinExistence type="inferred from homology"/>
<feature type="binding site" evidence="8">
    <location>
        <position position="165"/>
    </location>
    <ligand>
        <name>substrate</name>
    </ligand>
</feature>
<keyword evidence="11" id="KW-1185">Reference proteome</keyword>
<evidence type="ECO:0000256" key="9">
    <source>
        <dbReference type="PROSITE-ProRule" id="PRU10125"/>
    </source>
</evidence>
<reference evidence="10 11" key="1">
    <citation type="submission" date="2017-03" db="EMBL/GenBank/DDBJ databases">
        <title>Genome sequence of Clostridium oryzae DSM 28571.</title>
        <authorList>
            <person name="Poehlein A."/>
            <person name="Daniel R."/>
        </authorList>
    </citation>
    <scope>NUCLEOTIDE SEQUENCE [LARGE SCALE GENOMIC DNA]</scope>
    <source>
        <strain evidence="10 11">DSM 28571</strain>
    </source>
</reference>
<dbReference type="Proteomes" id="UP000190080">
    <property type="component" value="Unassembled WGS sequence"/>
</dbReference>
<accession>A0A1V4IZ19</accession>
<keyword evidence="6 8" id="KW-0413">Isomerase</keyword>
<feature type="active site" description="Proton acceptor" evidence="8">
    <location>
        <position position="226"/>
    </location>
</feature>
<feature type="binding site" evidence="8">
    <location>
        <position position="68"/>
    </location>
    <ligand>
        <name>substrate</name>
    </ligand>
</feature>
<dbReference type="AlphaFoldDB" id="A0A1V4IZ19"/>
<sequence length="325" mass="36408">MDIKTLKCHGSGNDFILIDEITNDYNFSEEDRVEITKNLCDRKMSVGADGVLFVLNSSKGHGRMRIFNADGSEPEMCGNGLRCVGRYVMELVNKKEVLIETMKTVYTVKKVENIFKGVATIEIIIDSVSFEAADLPMISHEHEVSMKKIEKLSDTLLFSAISITNPHLVAIVDEISEGQLQEVGYKANNTPEILPKGVNVNFVKVIDSQNIYVKTYERGVGLTKACGTGMTASVISAVINGKCAMNEEINIFNDGGMIKCTVCNNDKGYFVKFVGNATYQFTGNFKYTKPLPKHPIHYDYDSYKAETECYEKMFLYTREIIKKVL</sequence>
<dbReference type="SUPFAM" id="SSF54506">
    <property type="entry name" value="Diaminopimelate epimerase-like"/>
    <property type="match status" value="2"/>
</dbReference>
<evidence type="ECO:0000256" key="4">
    <source>
        <dbReference type="ARBA" id="ARBA00022605"/>
    </source>
</evidence>
<dbReference type="GO" id="GO:0005829">
    <property type="term" value="C:cytosol"/>
    <property type="evidence" value="ECO:0007669"/>
    <property type="project" value="TreeGrafter"/>
</dbReference>
<dbReference type="PANTHER" id="PTHR31689:SF0">
    <property type="entry name" value="DIAMINOPIMELATE EPIMERASE"/>
    <property type="match status" value="1"/>
</dbReference>
<dbReference type="Gene3D" id="3.10.310.10">
    <property type="entry name" value="Diaminopimelate Epimerase, Chain A, domain 1"/>
    <property type="match status" value="2"/>
</dbReference>
<evidence type="ECO:0000313" key="10">
    <source>
        <dbReference type="EMBL" id="OPJ65024.1"/>
    </source>
</evidence>
<feature type="binding site" evidence="8">
    <location>
        <begin position="217"/>
        <end position="218"/>
    </location>
    <ligand>
        <name>substrate</name>
    </ligand>
</feature>
<dbReference type="Pfam" id="PF01678">
    <property type="entry name" value="DAP_epimerase"/>
    <property type="match status" value="2"/>
</dbReference>
<keyword evidence="8" id="KW-0963">Cytoplasm</keyword>
<comment type="catalytic activity">
    <reaction evidence="7 8">
        <text>(2S,6S)-2,6-diaminopimelate = meso-2,6-diaminopimelate</text>
        <dbReference type="Rhea" id="RHEA:15393"/>
        <dbReference type="ChEBI" id="CHEBI:57609"/>
        <dbReference type="ChEBI" id="CHEBI:57791"/>
        <dbReference type="EC" id="5.1.1.7"/>
    </reaction>
</comment>
<evidence type="ECO:0000256" key="2">
    <source>
        <dbReference type="ARBA" id="ARBA00010219"/>
    </source>
</evidence>
<evidence type="ECO:0000256" key="5">
    <source>
        <dbReference type="ARBA" id="ARBA00023154"/>
    </source>
</evidence>
<feature type="site" description="Could be important to modulate the pK values of the two catalytic cysteine residues" evidence="8">
    <location>
        <position position="217"/>
    </location>
</feature>
<evidence type="ECO:0000256" key="3">
    <source>
        <dbReference type="ARBA" id="ARBA00013080"/>
    </source>
</evidence>
<keyword evidence="4 8" id="KW-0028">Amino-acid biosynthesis</keyword>
<evidence type="ECO:0000256" key="8">
    <source>
        <dbReference type="HAMAP-Rule" id="MF_00197"/>
    </source>
</evidence>
<evidence type="ECO:0000256" key="1">
    <source>
        <dbReference type="ARBA" id="ARBA00005196"/>
    </source>
</evidence>
<feature type="active site" evidence="9">
    <location>
        <position position="77"/>
    </location>
</feature>
<comment type="similarity">
    <text evidence="2 8">Belongs to the diaminopimelate epimerase family.</text>
</comment>
<evidence type="ECO:0000256" key="6">
    <source>
        <dbReference type="ARBA" id="ARBA00023235"/>
    </source>
</evidence>
<feature type="binding site" evidence="8">
    <location>
        <position position="199"/>
    </location>
    <ligand>
        <name>substrate</name>
    </ligand>
</feature>
<protein>
    <recommendedName>
        <fullName evidence="3 8">Diaminopimelate epimerase</fullName>
        <shortName evidence="8">DAP epimerase</shortName>
        <ecNumber evidence="3 8">5.1.1.7</ecNumber>
    </recommendedName>
    <alternativeName>
        <fullName evidence="8">PLP-independent amino acid racemase</fullName>
    </alternativeName>
</protein>
<comment type="caution">
    <text evidence="10">The sequence shown here is derived from an EMBL/GenBank/DDBJ whole genome shotgun (WGS) entry which is preliminary data.</text>
</comment>
<dbReference type="PROSITE" id="PS01326">
    <property type="entry name" value="DAP_EPIMERASE"/>
    <property type="match status" value="1"/>
</dbReference>
<dbReference type="STRING" id="1450648.CLORY_00240"/>
<dbReference type="OrthoDB" id="9805408at2"/>
<dbReference type="EMBL" id="MZGV01000001">
    <property type="protein sequence ID" value="OPJ65024.1"/>
    <property type="molecule type" value="Genomic_DNA"/>
</dbReference>
<feature type="binding site" evidence="8">
    <location>
        <begin position="227"/>
        <end position="228"/>
    </location>
    <ligand>
        <name>substrate</name>
    </ligand>
</feature>
<feature type="site" description="Could be important to modulate the pK values of the two catalytic cysteine residues" evidence="8">
    <location>
        <position position="167"/>
    </location>
</feature>
<dbReference type="GO" id="GO:0008837">
    <property type="term" value="F:diaminopimelate epimerase activity"/>
    <property type="evidence" value="ECO:0007669"/>
    <property type="project" value="UniProtKB-UniRule"/>
</dbReference>
<dbReference type="NCBIfam" id="TIGR00652">
    <property type="entry name" value="DapF"/>
    <property type="match status" value="1"/>
</dbReference>
<evidence type="ECO:0000256" key="7">
    <source>
        <dbReference type="ARBA" id="ARBA00051712"/>
    </source>
</evidence>
<dbReference type="PANTHER" id="PTHR31689">
    <property type="entry name" value="DIAMINOPIMELATE EPIMERASE, CHLOROPLASTIC"/>
    <property type="match status" value="1"/>
</dbReference>
<feature type="active site" description="Proton donor" evidence="8">
    <location>
        <position position="77"/>
    </location>
</feature>
<dbReference type="GO" id="GO:0009089">
    <property type="term" value="P:lysine biosynthetic process via diaminopimelate"/>
    <property type="evidence" value="ECO:0007669"/>
    <property type="project" value="UniProtKB-UniRule"/>
</dbReference>
<evidence type="ECO:0000313" key="11">
    <source>
        <dbReference type="Proteomes" id="UP000190080"/>
    </source>
</evidence>
<dbReference type="EC" id="5.1.1.7" evidence="3 8"/>
<gene>
    <name evidence="8 10" type="primary">dapF</name>
    <name evidence="10" type="ORF">CLORY_00240</name>
</gene>
<dbReference type="RefSeq" id="WP_079421551.1">
    <property type="nucleotide sequence ID" value="NZ_MZGV01000001.1"/>
</dbReference>
<comment type="caution">
    <text evidence="8">Lacks conserved residue(s) required for the propagation of feature annotation.</text>
</comment>
<dbReference type="InterPro" id="IPR018510">
    <property type="entry name" value="DAP_epimerase_AS"/>
</dbReference>
<comment type="subcellular location">
    <subcellularLocation>
        <location evidence="8">Cytoplasm</location>
    </subcellularLocation>
</comment>
<dbReference type="InterPro" id="IPR001653">
    <property type="entry name" value="DAP_epimerase_DapF"/>
</dbReference>
<comment type="pathway">
    <text evidence="1 8">Amino-acid biosynthesis; L-lysine biosynthesis via DAP pathway; DL-2,6-diaminopimelate from LL-2,6-diaminopimelate: step 1/1.</text>
</comment>
<comment type="function">
    <text evidence="8">Catalyzes the stereoinversion of LL-2,6-diaminopimelate (L,L-DAP) to meso-diaminopimelate (meso-DAP), a precursor of L-lysine and an essential component of the bacterial peptidoglycan.</text>
</comment>
<feature type="binding site" evidence="8">
    <location>
        <position position="13"/>
    </location>
    <ligand>
        <name>substrate</name>
    </ligand>
</feature>
<dbReference type="HAMAP" id="MF_00197">
    <property type="entry name" value="DAP_epimerase"/>
    <property type="match status" value="1"/>
</dbReference>